<comment type="subcellular location">
    <subcellularLocation>
        <location evidence="1">Membrane</location>
        <topology evidence="1">Multi-pass membrane protein</topology>
    </subcellularLocation>
</comment>
<keyword evidence="2 7" id="KW-0808">Transferase</keyword>
<comment type="similarity">
    <text evidence="7">Belongs to the DHHC palmitoyltransferase family.</text>
</comment>
<evidence type="ECO:0000313" key="9">
    <source>
        <dbReference type="EMBL" id="KAJ6246154.1"/>
    </source>
</evidence>
<evidence type="ECO:0000256" key="1">
    <source>
        <dbReference type="ARBA" id="ARBA00004141"/>
    </source>
</evidence>
<feature type="transmembrane region" description="Helical" evidence="7">
    <location>
        <begin position="56"/>
        <end position="78"/>
    </location>
</feature>
<feature type="transmembrane region" description="Helical" evidence="7">
    <location>
        <begin position="20"/>
        <end position="44"/>
    </location>
</feature>
<comment type="domain">
    <text evidence="7">The DHHC domain is required for palmitoyltransferase activity.</text>
</comment>
<dbReference type="Proteomes" id="UP001150062">
    <property type="component" value="Unassembled WGS sequence"/>
</dbReference>
<dbReference type="EC" id="2.3.1.225" evidence="7"/>
<keyword evidence="10" id="KW-1185">Reference proteome</keyword>
<protein>
    <recommendedName>
        <fullName evidence="7">Palmitoyltransferase</fullName>
        <ecNumber evidence="7">2.3.1.225</ecNumber>
    </recommendedName>
</protein>
<dbReference type="InterPro" id="IPR001594">
    <property type="entry name" value="Palmitoyltrfase_DHHC"/>
</dbReference>
<accession>A0ABQ8YNJ1</accession>
<dbReference type="EMBL" id="JAOAOG010000138">
    <property type="protein sequence ID" value="KAJ6246154.1"/>
    <property type="molecule type" value="Genomic_DNA"/>
</dbReference>
<feature type="domain" description="Palmitoyltransferase DHHC" evidence="8">
    <location>
        <begin position="107"/>
        <end position="232"/>
    </location>
</feature>
<reference evidence="9" key="1">
    <citation type="submission" date="2022-08" db="EMBL/GenBank/DDBJ databases">
        <title>Novel sulfate-reducing endosymbionts in the free-living metamonad Anaeramoeba.</title>
        <authorList>
            <person name="Jerlstrom-Hultqvist J."/>
            <person name="Cepicka I."/>
            <person name="Gallot-Lavallee L."/>
            <person name="Salas-Leiva D."/>
            <person name="Curtis B.A."/>
            <person name="Zahonova K."/>
            <person name="Pipaliya S."/>
            <person name="Dacks J."/>
            <person name="Roger A.J."/>
        </authorList>
    </citation>
    <scope>NUCLEOTIDE SEQUENCE</scope>
    <source>
        <strain evidence="9">Schooner1</strain>
    </source>
</reference>
<comment type="caution">
    <text evidence="9">The sequence shown here is derived from an EMBL/GenBank/DDBJ whole genome shotgun (WGS) entry which is preliminary data.</text>
</comment>
<dbReference type="PANTHER" id="PTHR12246">
    <property type="entry name" value="PALMITOYLTRANSFERASE ZDHHC16"/>
    <property type="match status" value="1"/>
</dbReference>
<evidence type="ECO:0000313" key="10">
    <source>
        <dbReference type="Proteomes" id="UP001150062"/>
    </source>
</evidence>
<feature type="transmembrane region" description="Helical" evidence="7">
    <location>
        <begin position="195"/>
        <end position="215"/>
    </location>
</feature>
<dbReference type="InterPro" id="IPR039859">
    <property type="entry name" value="PFA4/ZDH16/20/ERF2-like"/>
</dbReference>
<keyword evidence="5 7" id="KW-0472">Membrane</keyword>
<evidence type="ECO:0000256" key="2">
    <source>
        <dbReference type="ARBA" id="ARBA00022679"/>
    </source>
</evidence>
<dbReference type="Pfam" id="PF01529">
    <property type="entry name" value="DHHC"/>
    <property type="match status" value="1"/>
</dbReference>
<proteinExistence type="inferred from homology"/>
<evidence type="ECO:0000259" key="8">
    <source>
        <dbReference type="Pfam" id="PF01529"/>
    </source>
</evidence>
<evidence type="ECO:0000256" key="3">
    <source>
        <dbReference type="ARBA" id="ARBA00022692"/>
    </source>
</evidence>
<sequence length="448" mass="53432">MELVQFLSSNRFFHIIKNIVLKVLGIFSILFAFVLIFGVIFTYLKYYLPYLMKMKFPLFVSQLVFALWLAFGVVYSYYKVLRTKPGSVPLGLKTTEQINRIKQGLSHKYRYCKKCDYIKPPRSHHDSVTGKCVLKMDHYCVWISDCVGHYNHKFFLQFLTYLFLGCLYIVLCTFPAFLVDIGWLKSTSIPEYTSFSLVFIICGTVLICISFLLFWHTYLALTNQTTIDFYENREAEKESKKKGKIHFFKAVLHSQLLYGLETFDLTQKDFNAIDVWINKKITKFLLINPHSPRLIYKTEAKIDTARITIYKRRFKLIQKLKILDFNQIVDNLKFREQKFENINWQTNTLKELEIELEKYRIKQLENSPSWKVHKYLRIISIKNNINKQQRYLKWKGSTSILKLRNFTNYLNRYSYVMNKDKSKFCKLCKKSKNLDIIEDLDHFLCDRV</sequence>
<comment type="catalytic activity">
    <reaction evidence="7">
        <text>L-cysteinyl-[protein] + hexadecanoyl-CoA = S-hexadecanoyl-L-cysteinyl-[protein] + CoA</text>
        <dbReference type="Rhea" id="RHEA:36683"/>
        <dbReference type="Rhea" id="RHEA-COMP:10131"/>
        <dbReference type="Rhea" id="RHEA-COMP:11032"/>
        <dbReference type="ChEBI" id="CHEBI:29950"/>
        <dbReference type="ChEBI" id="CHEBI:57287"/>
        <dbReference type="ChEBI" id="CHEBI:57379"/>
        <dbReference type="ChEBI" id="CHEBI:74151"/>
        <dbReference type="EC" id="2.3.1.225"/>
    </reaction>
</comment>
<feature type="transmembrane region" description="Helical" evidence="7">
    <location>
        <begin position="158"/>
        <end position="183"/>
    </location>
</feature>
<evidence type="ECO:0000256" key="5">
    <source>
        <dbReference type="ARBA" id="ARBA00023136"/>
    </source>
</evidence>
<keyword evidence="6 7" id="KW-0012">Acyltransferase</keyword>
<gene>
    <name evidence="9" type="ORF">M0813_19559</name>
</gene>
<keyword evidence="3 7" id="KW-0812">Transmembrane</keyword>
<keyword evidence="4 7" id="KW-1133">Transmembrane helix</keyword>
<evidence type="ECO:0000256" key="6">
    <source>
        <dbReference type="ARBA" id="ARBA00023315"/>
    </source>
</evidence>
<name>A0ABQ8YNJ1_9EUKA</name>
<evidence type="ECO:0000256" key="7">
    <source>
        <dbReference type="RuleBase" id="RU079119"/>
    </source>
</evidence>
<dbReference type="PROSITE" id="PS50216">
    <property type="entry name" value="DHHC"/>
    <property type="match status" value="1"/>
</dbReference>
<organism evidence="9 10">
    <name type="scientific">Anaeramoeba flamelloides</name>
    <dbReference type="NCBI Taxonomy" id="1746091"/>
    <lineage>
        <taxon>Eukaryota</taxon>
        <taxon>Metamonada</taxon>
        <taxon>Anaeramoebidae</taxon>
        <taxon>Anaeramoeba</taxon>
    </lineage>
</organism>
<evidence type="ECO:0000256" key="4">
    <source>
        <dbReference type="ARBA" id="ARBA00022989"/>
    </source>
</evidence>